<proteinExistence type="inferred from homology"/>
<dbReference type="CDD" id="cd05233">
    <property type="entry name" value="SDR_c"/>
    <property type="match status" value="1"/>
</dbReference>
<protein>
    <submittedName>
        <fullName evidence="4">SDR family oxidoreductase</fullName>
    </submittedName>
</protein>
<dbReference type="FunFam" id="3.40.50.720:FF:000084">
    <property type="entry name" value="Short-chain dehydrogenase reductase"/>
    <property type="match status" value="1"/>
</dbReference>
<evidence type="ECO:0000313" key="4">
    <source>
        <dbReference type="EMBL" id="HIR66210.1"/>
    </source>
</evidence>
<dbReference type="GO" id="GO:0016491">
    <property type="term" value="F:oxidoreductase activity"/>
    <property type="evidence" value="ECO:0007669"/>
    <property type="project" value="UniProtKB-KW"/>
</dbReference>
<dbReference type="InterPro" id="IPR002347">
    <property type="entry name" value="SDR_fam"/>
</dbReference>
<dbReference type="SUPFAM" id="SSF51735">
    <property type="entry name" value="NAD(P)-binding Rossmann-fold domains"/>
    <property type="match status" value="1"/>
</dbReference>
<evidence type="ECO:0000256" key="3">
    <source>
        <dbReference type="RuleBase" id="RU000363"/>
    </source>
</evidence>
<comment type="similarity">
    <text evidence="1 3">Belongs to the short-chain dehydrogenases/reductases (SDR) family.</text>
</comment>
<keyword evidence="2" id="KW-0560">Oxidoreductase</keyword>
<sequence length="233" mass="25775">MKVALVTGGSRGIGAETVKTFALNGYTVILNYLKSDEKAVELRNSLLEEGCDVHLYKADVSDVAQTEEMFRFVRQFFKRLDVLVNNAGIAFQSMCEDTTEEDFDRVMNVNAKGTFFCCKFALPLLRTSHGSVVNVSSVWGRRGASCESVYSMSKFAVVGLTKSLAKELACSNVNVNCVCPPIVRTDMCSCYSDGDIENFCRSNRLKVYSAEQVAQDIFNLAVSEKTGEILQEK</sequence>
<dbReference type="PROSITE" id="PS00061">
    <property type="entry name" value="ADH_SHORT"/>
    <property type="match status" value="1"/>
</dbReference>
<accession>A0A9D1E4T6</accession>
<dbReference type="AlphaFoldDB" id="A0A9D1E4T6"/>
<dbReference type="PANTHER" id="PTHR43639:SF1">
    <property type="entry name" value="SHORT-CHAIN DEHYDROGENASE_REDUCTASE FAMILY PROTEIN"/>
    <property type="match status" value="1"/>
</dbReference>
<dbReference type="InterPro" id="IPR020904">
    <property type="entry name" value="Sc_DH/Rdtase_CS"/>
</dbReference>
<comment type="caution">
    <text evidence="4">The sequence shown here is derived from an EMBL/GenBank/DDBJ whole genome shotgun (WGS) entry which is preliminary data.</text>
</comment>
<evidence type="ECO:0000256" key="1">
    <source>
        <dbReference type="ARBA" id="ARBA00006484"/>
    </source>
</evidence>
<organism evidence="4 5">
    <name type="scientific">Candidatus Fimimonas gallinarum</name>
    <dbReference type="NCBI Taxonomy" id="2840821"/>
    <lineage>
        <taxon>Bacteria</taxon>
        <taxon>Pseudomonadati</taxon>
        <taxon>Myxococcota</taxon>
        <taxon>Myxococcia</taxon>
        <taxon>Myxococcales</taxon>
        <taxon>Cystobacterineae</taxon>
        <taxon>Myxococcaceae</taxon>
        <taxon>Myxococcaceae incertae sedis</taxon>
        <taxon>Candidatus Fimimonas</taxon>
    </lineage>
</organism>
<dbReference type="Proteomes" id="UP000824200">
    <property type="component" value="Unassembled WGS sequence"/>
</dbReference>
<gene>
    <name evidence="4" type="ORF">IAC95_04970</name>
</gene>
<reference evidence="4" key="1">
    <citation type="submission" date="2020-10" db="EMBL/GenBank/DDBJ databases">
        <authorList>
            <person name="Gilroy R."/>
        </authorList>
    </citation>
    <scope>NUCLEOTIDE SEQUENCE</scope>
    <source>
        <strain evidence="4">CHK121-14286</strain>
    </source>
</reference>
<dbReference type="PRINTS" id="PR00080">
    <property type="entry name" value="SDRFAMILY"/>
</dbReference>
<evidence type="ECO:0000313" key="5">
    <source>
        <dbReference type="Proteomes" id="UP000824200"/>
    </source>
</evidence>
<dbReference type="InterPro" id="IPR036291">
    <property type="entry name" value="NAD(P)-bd_dom_sf"/>
</dbReference>
<dbReference type="EMBL" id="DVHL01000041">
    <property type="protein sequence ID" value="HIR66210.1"/>
    <property type="molecule type" value="Genomic_DNA"/>
</dbReference>
<dbReference type="Gene3D" id="3.40.50.720">
    <property type="entry name" value="NAD(P)-binding Rossmann-like Domain"/>
    <property type="match status" value="1"/>
</dbReference>
<dbReference type="PRINTS" id="PR00081">
    <property type="entry name" value="GDHRDH"/>
</dbReference>
<name>A0A9D1E4T6_9BACT</name>
<dbReference type="Pfam" id="PF00106">
    <property type="entry name" value="adh_short"/>
    <property type="match status" value="1"/>
</dbReference>
<dbReference type="PANTHER" id="PTHR43639">
    <property type="entry name" value="OXIDOREDUCTASE, SHORT-CHAIN DEHYDROGENASE/REDUCTASE FAMILY (AFU_ORTHOLOGUE AFUA_5G02870)"/>
    <property type="match status" value="1"/>
</dbReference>
<evidence type="ECO:0000256" key="2">
    <source>
        <dbReference type="ARBA" id="ARBA00023002"/>
    </source>
</evidence>
<reference evidence="4" key="2">
    <citation type="journal article" date="2021" name="PeerJ">
        <title>Extensive microbial diversity within the chicken gut microbiome revealed by metagenomics and culture.</title>
        <authorList>
            <person name="Gilroy R."/>
            <person name="Ravi A."/>
            <person name="Getino M."/>
            <person name="Pursley I."/>
            <person name="Horton D.L."/>
            <person name="Alikhan N.F."/>
            <person name="Baker D."/>
            <person name="Gharbi K."/>
            <person name="Hall N."/>
            <person name="Watson M."/>
            <person name="Adriaenssens E.M."/>
            <person name="Foster-Nyarko E."/>
            <person name="Jarju S."/>
            <person name="Secka A."/>
            <person name="Antonio M."/>
            <person name="Oren A."/>
            <person name="Chaudhuri R.R."/>
            <person name="La Ragione R."/>
            <person name="Hildebrand F."/>
            <person name="Pallen M.J."/>
        </authorList>
    </citation>
    <scope>NUCLEOTIDE SEQUENCE</scope>
    <source>
        <strain evidence="4">CHK121-14286</strain>
    </source>
</reference>